<reference evidence="2" key="1">
    <citation type="journal article" date="2015" name="Nature">
        <title>Complex archaea that bridge the gap between prokaryotes and eukaryotes.</title>
        <authorList>
            <person name="Spang A."/>
            <person name="Saw J.H."/>
            <person name="Jorgensen S.L."/>
            <person name="Zaremba-Niedzwiedzka K."/>
            <person name="Martijn J."/>
            <person name="Lind A.E."/>
            <person name="van Eijk R."/>
            <person name="Schleper C."/>
            <person name="Guy L."/>
            <person name="Ettema T.J."/>
        </authorList>
    </citation>
    <scope>NUCLEOTIDE SEQUENCE</scope>
</reference>
<dbReference type="AlphaFoldDB" id="A0A0F8W608"/>
<protein>
    <submittedName>
        <fullName evidence="2">Uncharacterized protein</fullName>
    </submittedName>
</protein>
<feature type="transmembrane region" description="Helical" evidence="1">
    <location>
        <begin position="7"/>
        <end position="24"/>
    </location>
</feature>
<keyword evidence="1" id="KW-1133">Transmembrane helix</keyword>
<keyword evidence="1" id="KW-0812">Transmembrane</keyword>
<name>A0A0F8W608_9ZZZZ</name>
<proteinExistence type="predicted"/>
<gene>
    <name evidence="2" type="ORF">LCGC14_3109180</name>
</gene>
<feature type="transmembrane region" description="Helical" evidence="1">
    <location>
        <begin position="51"/>
        <end position="69"/>
    </location>
</feature>
<sequence length="70" mass="7985">MKKSKINYLDFIGACIILLALYLIPKYNLAWLLYSFGCLVYGVLLCKKKLYFGVLMNSVAIIIGITNYIK</sequence>
<feature type="transmembrane region" description="Helical" evidence="1">
    <location>
        <begin position="30"/>
        <end position="46"/>
    </location>
</feature>
<evidence type="ECO:0000313" key="2">
    <source>
        <dbReference type="EMBL" id="KKK52013.1"/>
    </source>
</evidence>
<organism evidence="2">
    <name type="scientific">marine sediment metagenome</name>
    <dbReference type="NCBI Taxonomy" id="412755"/>
    <lineage>
        <taxon>unclassified sequences</taxon>
        <taxon>metagenomes</taxon>
        <taxon>ecological metagenomes</taxon>
    </lineage>
</organism>
<comment type="caution">
    <text evidence="2">The sequence shown here is derived from an EMBL/GenBank/DDBJ whole genome shotgun (WGS) entry which is preliminary data.</text>
</comment>
<dbReference type="EMBL" id="LAZR01067230">
    <property type="protein sequence ID" value="KKK52013.1"/>
    <property type="molecule type" value="Genomic_DNA"/>
</dbReference>
<accession>A0A0F8W608</accession>
<evidence type="ECO:0000256" key="1">
    <source>
        <dbReference type="SAM" id="Phobius"/>
    </source>
</evidence>
<keyword evidence="1" id="KW-0472">Membrane</keyword>